<gene>
    <name evidence="3" type="ORF">E7102_04605</name>
</gene>
<evidence type="ECO:0000259" key="2">
    <source>
        <dbReference type="Pfam" id="PF14129"/>
    </source>
</evidence>
<accession>A0A928BRZ2</accession>
<dbReference type="EMBL" id="SUYD01000004">
    <property type="protein sequence ID" value="MBE6265741.1"/>
    <property type="molecule type" value="Genomic_DNA"/>
</dbReference>
<comment type="caution">
    <text evidence="3">The sequence shown here is derived from an EMBL/GenBank/DDBJ whole genome shotgun (WGS) entry which is preliminary data.</text>
</comment>
<evidence type="ECO:0000313" key="3">
    <source>
        <dbReference type="EMBL" id="MBE6265741.1"/>
    </source>
</evidence>
<dbReference type="Pfam" id="PF14129">
    <property type="entry name" value="DUF4296"/>
    <property type="match status" value="1"/>
</dbReference>
<dbReference type="PROSITE" id="PS51257">
    <property type="entry name" value="PROKAR_LIPOPROTEIN"/>
    <property type="match status" value="1"/>
</dbReference>
<dbReference type="InterPro" id="IPR025381">
    <property type="entry name" value="DUF4296"/>
</dbReference>
<feature type="compositionally biased region" description="Basic residues" evidence="1">
    <location>
        <begin position="324"/>
        <end position="333"/>
    </location>
</feature>
<name>A0A928BRZ2_XYLRU</name>
<sequence length="333" mass="37994">MKNKALHIINVVAAVLLLASCKPQVPSQYIQPDDMEDLIYDYHIAQGIAAQQQDGNSDYNRRLTFELVLKEHGITQAEFDSSLVYYYTRADRFQEIYKNVQSRLNAEAEKYGAVVNEVQNMVSNSTSGDTVDVWTGNRALMLLNDRPYHLYTFSQQADTTFHEGDSFMMSFNTTWLMQNGNRQAVAYLAVTYANDSTTKAFATISTSGTTTLRIPYCKERVKEIKGFVMCGNRPSTDNTNSLCLMFVDNITLAKFHNKIVEQPVIPQQIDSTHIVKPDSVQYDSLRRPMPHPGNRPLTIGEINKMREMQQRQMHQPKPLPNMHQIKKSNKPNN</sequence>
<evidence type="ECO:0000313" key="4">
    <source>
        <dbReference type="Proteomes" id="UP000763088"/>
    </source>
</evidence>
<proteinExistence type="predicted"/>
<protein>
    <submittedName>
        <fullName evidence="3">DUF4296 domain-containing protein</fullName>
    </submittedName>
</protein>
<dbReference type="AlphaFoldDB" id="A0A928BRZ2"/>
<feature type="domain" description="DUF4296" evidence="2">
    <location>
        <begin position="26"/>
        <end position="109"/>
    </location>
</feature>
<feature type="region of interest" description="Disordered" evidence="1">
    <location>
        <begin position="308"/>
        <end position="333"/>
    </location>
</feature>
<dbReference type="Proteomes" id="UP000763088">
    <property type="component" value="Unassembled WGS sequence"/>
</dbReference>
<evidence type="ECO:0000256" key="1">
    <source>
        <dbReference type="SAM" id="MobiDB-lite"/>
    </source>
</evidence>
<organism evidence="3 4">
    <name type="scientific">Xylanibacter ruminicola</name>
    <name type="common">Prevotella ruminicola</name>
    <dbReference type="NCBI Taxonomy" id="839"/>
    <lineage>
        <taxon>Bacteria</taxon>
        <taxon>Pseudomonadati</taxon>
        <taxon>Bacteroidota</taxon>
        <taxon>Bacteroidia</taxon>
        <taxon>Bacteroidales</taxon>
        <taxon>Prevotellaceae</taxon>
        <taxon>Xylanibacter</taxon>
    </lineage>
</organism>
<reference evidence="3" key="1">
    <citation type="submission" date="2019-04" db="EMBL/GenBank/DDBJ databases">
        <title>Evolution of Biomass-Degrading Anaerobic Consortia Revealed by Metagenomics.</title>
        <authorList>
            <person name="Peng X."/>
        </authorList>
    </citation>
    <scope>NUCLEOTIDE SEQUENCE</scope>
    <source>
        <strain evidence="3">SIG141</strain>
    </source>
</reference>